<dbReference type="EMBL" id="LR796636">
    <property type="protein sequence ID" value="CAB4155741.1"/>
    <property type="molecule type" value="Genomic_DNA"/>
</dbReference>
<proteinExistence type="predicted"/>
<name>A0A6J5NDX2_9CAUD</name>
<evidence type="ECO:0000313" key="1">
    <source>
        <dbReference type="EMBL" id="CAB4155741.1"/>
    </source>
</evidence>
<organism evidence="1">
    <name type="scientific">uncultured Caudovirales phage</name>
    <dbReference type="NCBI Taxonomy" id="2100421"/>
    <lineage>
        <taxon>Viruses</taxon>
        <taxon>Duplodnaviria</taxon>
        <taxon>Heunggongvirae</taxon>
        <taxon>Uroviricota</taxon>
        <taxon>Caudoviricetes</taxon>
        <taxon>Peduoviridae</taxon>
        <taxon>Maltschvirus</taxon>
        <taxon>Maltschvirus maltsch</taxon>
    </lineage>
</organism>
<sequence length="285" mass="31685">MAIPEHFATEFSSNWMQRVQQTKARLEPYVDVETFMGEKKRYDRLASQTAHERTERLGPTVINSFTDDSRWAYRRQFELANLLDEADAKNMAPLALPDSALLASHAAAYNRSFDDYVIEKALGAVMTGENGTTSTAFSATYQIAHGGTGLTLAKLVTMNEILNGADLEDDAIRVLVVGQQQISNLLNETKIQSSDYNTIRALVAGQVDSFMGFKFVKNTRLTKVSTTRTCVCWVKGAIKAYKGAMNHKPSVRNDLSDATQLRSTWDFGAVRVYDEGVIQVDCTET</sequence>
<accession>A0A6J5NDX2</accession>
<protein>
    <recommendedName>
        <fullName evidence="2">Major capsid protein</fullName>
    </recommendedName>
</protein>
<gene>
    <name evidence="1" type="ORF">UFOVP672_28</name>
</gene>
<evidence type="ECO:0008006" key="2">
    <source>
        <dbReference type="Google" id="ProtNLM"/>
    </source>
</evidence>
<reference evidence="1" key="1">
    <citation type="submission" date="2020-04" db="EMBL/GenBank/DDBJ databases">
        <authorList>
            <person name="Chiriac C."/>
            <person name="Salcher M."/>
            <person name="Ghai R."/>
            <person name="Kavagutti S V."/>
        </authorList>
    </citation>
    <scope>NUCLEOTIDE SEQUENCE</scope>
</reference>
<dbReference type="InterPro" id="IPR045565">
    <property type="entry name" value="Phage_capsid_2"/>
</dbReference>
<dbReference type="Pfam" id="PF19821">
    <property type="entry name" value="Phage_capsid_2"/>
    <property type="match status" value="1"/>
</dbReference>